<evidence type="ECO:0000313" key="1">
    <source>
        <dbReference type="EMBL" id="SOQ45034.1"/>
    </source>
</evidence>
<gene>
    <name evidence="1" type="ORF">SFRICE_015533</name>
</gene>
<dbReference type="AlphaFoldDB" id="A0A2H1VXV5"/>
<reference evidence="1" key="1">
    <citation type="submission" date="2016-07" db="EMBL/GenBank/DDBJ databases">
        <authorList>
            <person name="Bretaudeau A."/>
        </authorList>
    </citation>
    <scope>NUCLEOTIDE SEQUENCE</scope>
    <source>
        <strain evidence="1">Rice</strain>
        <tissue evidence="1">Whole body</tissue>
    </source>
</reference>
<sequence length="197" mass="22345">MLLYTRIVSCVVGAFTNIQVHIHMTPRPETTDCRFHFPPYSESFTRGLWESHALARMGRLDRSDTTASQKTDVKQRLLCEQDHLMVSNRRCQWTLETLEALQGIGDWEGGNWASGNLTHITKHNASVISRRFSVRPWYHFGRADPLVPNHGSPTLKLLKKYVCEVTGGPITPLLNLPNPDSPTTLKFLTSKRPATHL</sequence>
<protein>
    <submittedName>
        <fullName evidence="1">SFRICE_015533</fullName>
    </submittedName>
</protein>
<proteinExistence type="predicted"/>
<name>A0A2H1VXV5_SPOFR</name>
<organism evidence="1">
    <name type="scientific">Spodoptera frugiperda</name>
    <name type="common">Fall armyworm</name>
    <dbReference type="NCBI Taxonomy" id="7108"/>
    <lineage>
        <taxon>Eukaryota</taxon>
        <taxon>Metazoa</taxon>
        <taxon>Ecdysozoa</taxon>
        <taxon>Arthropoda</taxon>
        <taxon>Hexapoda</taxon>
        <taxon>Insecta</taxon>
        <taxon>Pterygota</taxon>
        <taxon>Neoptera</taxon>
        <taxon>Endopterygota</taxon>
        <taxon>Lepidoptera</taxon>
        <taxon>Glossata</taxon>
        <taxon>Ditrysia</taxon>
        <taxon>Noctuoidea</taxon>
        <taxon>Noctuidae</taxon>
        <taxon>Amphipyrinae</taxon>
        <taxon>Spodoptera</taxon>
    </lineage>
</organism>
<dbReference type="EMBL" id="ODYU01004789">
    <property type="protein sequence ID" value="SOQ45034.1"/>
    <property type="molecule type" value="Genomic_DNA"/>
</dbReference>
<accession>A0A2H1VXV5</accession>